<dbReference type="Pfam" id="PF00232">
    <property type="entry name" value="Glyco_hydro_1"/>
    <property type="match status" value="1"/>
</dbReference>
<accession>A0A2G2WWN4</accession>
<dbReference type="Proteomes" id="UP000224567">
    <property type="component" value="Unassembled WGS sequence"/>
</dbReference>
<protein>
    <submittedName>
        <fullName evidence="4">Beta-glucosidase 16</fullName>
    </submittedName>
</protein>
<organism evidence="4 5">
    <name type="scientific">Capsicum baccatum</name>
    <name type="common">Peruvian pepper</name>
    <dbReference type="NCBI Taxonomy" id="33114"/>
    <lineage>
        <taxon>Eukaryota</taxon>
        <taxon>Viridiplantae</taxon>
        <taxon>Streptophyta</taxon>
        <taxon>Embryophyta</taxon>
        <taxon>Tracheophyta</taxon>
        <taxon>Spermatophyta</taxon>
        <taxon>Magnoliopsida</taxon>
        <taxon>eudicotyledons</taxon>
        <taxon>Gunneridae</taxon>
        <taxon>Pentapetalae</taxon>
        <taxon>asterids</taxon>
        <taxon>lamiids</taxon>
        <taxon>Solanales</taxon>
        <taxon>Solanaceae</taxon>
        <taxon>Solanoideae</taxon>
        <taxon>Capsiceae</taxon>
        <taxon>Capsicum</taxon>
    </lineage>
</organism>
<dbReference type="EMBL" id="MLFT02000004">
    <property type="protein sequence ID" value="PHT49676.1"/>
    <property type="molecule type" value="Genomic_DNA"/>
</dbReference>
<dbReference type="PANTHER" id="PTHR10353">
    <property type="entry name" value="GLYCOSYL HYDROLASE"/>
    <property type="match status" value="1"/>
</dbReference>
<dbReference type="PROSITE" id="PS00572">
    <property type="entry name" value="GLYCOSYL_HYDROL_F1_1"/>
    <property type="match status" value="1"/>
</dbReference>
<evidence type="ECO:0000313" key="5">
    <source>
        <dbReference type="Proteomes" id="UP000224567"/>
    </source>
</evidence>
<dbReference type="InterPro" id="IPR001360">
    <property type="entry name" value="Glyco_hydro_1"/>
</dbReference>
<gene>
    <name evidence="4" type="ORF">CQW23_09423</name>
</gene>
<comment type="similarity">
    <text evidence="1 3">Belongs to the glycosyl hydrolase 1 family.</text>
</comment>
<dbReference type="PRINTS" id="PR00131">
    <property type="entry name" value="GLHYDRLASE1"/>
</dbReference>
<name>A0A2G2WWN4_CAPBA</name>
<dbReference type="InterPro" id="IPR017853">
    <property type="entry name" value="GH"/>
</dbReference>
<dbReference type="InterPro" id="IPR018120">
    <property type="entry name" value="Glyco_hydro_1_AS"/>
</dbReference>
<dbReference type="AlphaFoldDB" id="A0A2G2WWN4"/>
<reference evidence="5" key="2">
    <citation type="journal article" date="2017" name="J. Anim. Genet.">
        <title>Multiple reference genome sequences of hot pepper reveal the massive evolution of plant disease resistance genes by retroduplication.</title>
        <authorList>
            <person name="Kim S."/>
            <person name="Park J."/>
            <person name="Yeom S.-I."/>
            <person name="Kim Y.-M."/>
            <person name="Seo E."/>
            <person name="Kim K.-T."/>
            <person name="Kim M.-S."/>
            <person name="Lee J.M."/>
            <person name="Cheong K."/>
            <person name="Shin H.-S."/>
            <person name="Kim S.-B."/>
            <person name="Han K."/>
            <person name="Lee J."/>
            <person name="Park M."/>
            <person name="Lee H.-A."/>
            <person name="Lee H.-Y."/>
            <person name="Lee Y."/>
            <person name="Oh S."/>
            <person name="Lee J.H."/>
            <person name="Choi E."/>
            <person name="Choi E."/>
            <person name="Lee S.E."/>
            <person name="Jeon J."/>
            <person name="Kim H."/>
            <person name="Choi G."/>
            <person name="Song H."/>
            <person name="Lee J."/>
            <person name="Lee S.-C."/>
            <person name="Kwon J.-K."/>
            <person name="Lee H.-Y."/>
            <person name="Koo N."/>
            <person name="Hong Y."/>
            <person name="Kim R.W."/>
            <person name="Kang W.-H."/>
            <person name="Huh J.H."/>
            <person name="Kang B.-C."/>
            <person name="Yang T.-J."/>
            <person name="Lee Y.-H."/>
            <person name="Bennetzen J.L."/>
            <person name="Choi D."/>
        </authorList>
    </citation>
    <scope>NUCLEOTIDE SEQUENCE [LARGE SCALE GENOMIC DNA]</scope>
    <source>
        <strain evidence="5">cv. PBC81</strain>
    </source>
</reference>
<keyword evidence="5" id="KW-1185">Reference proteome</keyword>
<dbReference type="GO" id="GO:0005975">
    <property type="term" value="P:carbohydrate metabolic process"/>
    <property type="evidence" value="ECO:0007669"/>
    <property type="project" value="InterPro"/>
</dbReference>
<feature type="active site" description="Nucleophile" evidence="2">
    <location>
        <position position="83"/>
    </location>
</feature>
<evidence type="ECO:0000256" key="2">
    <source>
        <dbReference type="PROSITE-ProRule" id="PRU10055"/>
    </source>
</evidence>
<sequence>MEFLGQKVLIFVLQKKMVCPLVNLKERFHSIEECGEQVFGYGCDSTDNKLTTMDWLFVYPQGMEKLVMYMKDRFNNTPIIITENGIAESDDPDFSLEDAINDTPRVEFMHSYLNSLANAMREGANVRGYFAWSLLDNFEWLDGYTKRFGLHYVNFTNLQRTPKLSATRYKELITNFQSQLATHTS</sequence>
<dbReference type="SUPFAM" id="SSF51445">
    <property type="entry name" value="(Trans)glycosidases"/>
    <property type="match status" value="1"/>
</dbReference>
<dbReference type="PANTHER" id="PTHR10353:SF27">
    <property type="entry name" value="BETA-GLUCOSIDASE 47"/>
    <property type="match status" value="1"/>
</dbReference>
<dbReference type="GO" id="GO:0008422">
    <property type="term" value="F:beta-glucosidase activity"/>
    <property type="evidence" value="ECO:0007669"/>
    <property type="project" value="TreeGrafter"/>
</dbReference>
<comment type="caution">
    <text evidence="4">The sequence shown here is derived from an EMBL/GenBank/DDBJ whole genome shotgun (WGS) entry which is preliminary data.</text>
</comment>
<evidence type="ECO:0000256" key="1">
    <source>
        <dbReference type="ARBA" id="ARBA00010838"/>
    </source>
</evidence>
<dbReference type="STRING" id="33114.A0A2G2WWN4"/>
<evidence type="ECO:0000313" key="4">
    <source>
        <dbReference type="EMBL" id="PHT49676.1"/>
    </source>
</evidence>
<dbReference type="Gene3D" id="3.20.20.80">
    <property type="entry name" value="Glycosidases"/>
    <property type="match status" value="1"/>
</dbReference>
<proteinExistence type="inferred from homology"/>
<dbReference type="OrthoDB" id="65569at2759"/>
<reference evidence="4 5" key="1">
    <citation type="journal article" date="2017" name="Genome Biol.">
        <title>New reference genome sequences of hot pepper reveal the massive evolution of plant disease-resistance genes by retroduplication.</title>
        <authorList>
            <person name="Kim S."/>
            <person name="Park J."/>
            <person name="Yeom S.I."/>
            <person name="Kim Y.M."/>
            <person name="Seo E."/>
            <person name="Kim K.T."/>
            <person name="Kim M.S."/>
            <person name="Lee J.M."/>
            <person name="Cheong K."/>
            <person name="Shin H.S."/>
            <person name="Kim S.B."/>
            <person name="Han K."/>
            <person name="Lee J."/>
            <person name="Park M."/>
            <person name="Lee H.A."/>
            <person name="Lee H.Y."/>
            <person name="Lee Y."/>
            <person name="Oh S."/>
            <person name="Lee J.H."/>
            <person name="Choi E."/>
            <person name="Choi E."/>
            <person name="Lee S.E."/>
            <person name="Jeon J."/>
            <person name="Kim H."/>
            <person name="Choi G."/>
            <person name="Song H."/>
            <person name="Lee J."/>
            <person name="Lee S.C."/>
            <person name="Kwon J.K."/>
            <person name="Lee H.Y."/>
            <person name="Koo N."/>
            <person name="Hong Y."/>
            <person name="Kim R.W."/>
            <person name="Kang W.H."/>
            <person name="Huh J.H."/>
            <person name="Kang B.C."/>
            <person name="Yang T.J."/>
            <person name="Lee Y.H."/>
            <person name="Bennetzen J.L."/>
            <person name="Choi D."/>
        </authorList>
    </citation>
    <scope>NUCLEOTIDE SEQUENCE [LARGE SCALE GENOMIC DNA]</scope>
    <source>
        <strain evidence="5">cv. PBC81</strain>
    </source>
</reference>
<evidence type="ECO:0000256" key="3">
    <source>
        <dbReference type="RuleBase" id="RU003690"/>
    </source>
</evidence>